<organism evidence="1 2">
    <name type="scientific">phage Lak_Megaphage_Sonny</name>
    <dbReference type="NCBI Taxonomy" id="3109229"/>
    <lineage>
        <taxon>Viruses</taxon>
        <taxon>Duplodnaviria</taxon>
        <taxon>Heunggongvirae</taxon>
        <taxon>Uroviricota</taxon>
        <taxon>Caudoviricetes</taxon>
        <taxon>Caudoviricetes code 15 clade</taxon>
    </lineage>
</organism>
<accession>A0ABZ0Z6X1</accession>
<evidence type="ECO:0008006" key="3">
    <source>
        <dbReference type="Google" id="ProtNLM"/>
    </source>
</evidence>
<reference evidence="1 2" key="1">
    <citation type="submission" date="2023-11" db="EMBL/GenBank/DDBJ databases">
        <authorList>
            <person name="Cook R."/>
            <person name="Crisci M."/>
            <person name="Pye H."/>
            <person name="Adriaenssens E."/>
            <person name="Santini J."/>
        </authorList>
    </citation>
    <scope>NUCLEOTIDE SEQUENCE [LARGE SCALE GENOMIC DNA]</scope>
    <source>
        <strain evidence="1">Lak_Megaphage_Sonny</strain>
    </source>
</reference>
<evidence type="ECO:0000313" key="2">
    <source>
        <dbReference type="Proteomes" id="UP001358193"/>
    </source>
</evidence>
<name>A0ABZ0Z6X1_9CAUD</name>
<protein>
    <recommendedName>
        <fullName evidence="3">Baseplate wedge subunit</fullName>
    </recommendedName>
</protein>
<dbReference type="Proteomes" id="UP001358193">
    <property type="component" value="Segment"/>
</dbReference>
<proteinExistence type="predicted"/>
<keyword evidence="2" id="KW-1185">Reference proteome</keyword>
<dbReference type="EMBL" id="OR769223">
    <property type="protein sequence ID" value="WQJ53779.1"/>
    <property type="molecule type" value="Genomic_DNA"/>
</dbReference>
<sequence length="389" mass="42626">MAADNYKIFNGTVDEFQNWLQELSEDYSEAGVKLYEDINKSIVYISEDFELLPGELSNFDGAIFANGAIVTGGTNAKYIQELINPELGNVSFTVVNKALSVNCDDAITQSTIKAAKTVGYLKKDTDIPAGTNIQELIDMIFNPDLGVTPIKPLSTLTIEGTPAGDYEVGEQINITITPDYEDGYFKAIDDWGENQMAGCIPDMENIIYKRNNTACEATDTYTLSLENESVSYKATIPYAESTNIPVSKKGNPLPDVVINAGNATSAGDTYKAYYKYYYVKGTTTQLTENSTWDECISVCTTTNLLKSNVTVLGTEPEMIGDGIHKAYLYVLIPASKETPDFQDAYGAPGLMQVINNNLKCPKNQALYKLLAVNPAGTTTDKYKNLIIKK</sequence>
<evidence type="ECO:0000313" key="1">
    <source>
        <dbReference type="EMBL" id="WQJ53779.1"/>
    </source>
</evidence>